<name>A0A9Q0X5L2_9SAUR</name>
<feature type="compositionally biased region" description="Basic and acidic residues" evidence="1">
    <location>
        <begin position="1"/>
        <end position="40"/>
    </location>
</feature>
<feature type="region of interest" description="Disordered" evidence="1">
    <location>
        <begin position="1"/>
        <end position="117"/>
    </location>
</feature>
<dbReference type="AlphaFoldDB" id="A0A9Q0X5L2"/>
<dbReference type="EMBL" id="JAPFRF010000024">
    <property type="protein sequence ID" value="KAJ7303170.1"/>
    <property type="molecule type" value="Genomic_DNA"/>
</dbReference>
<protein>
    <submittedName>
        <fullName evidence="2">Uncharacterized protein</fullName>
    </submittedName>
</protein>
<dbReference type="Proteomes" id="UP001142489">
    <property type="component" value="Unassembled WGS sequence"/>
</dbReference>
<evidence type="ECO:0000313" key="3">
    <source>
        <dbReference type="Proteomes" id="UP001142489"/>
    </source>
</evidence>
<proteinExistence type="predicted"/>
<evidence type="ECO:0000313" key="2">
    <source>
        <dbReference type="EMBL" id="KAJ7303170.1"/>
    </source>
</evidence>
<gene>
    <name evidence="2" type="ORF">JRQ81_012103</name>
</gene>
<sequence>MRHKMAPEKGEAPHMGSQDKARPEPARQVRRPPKEEKQDGTEVGGDTARVEARLPETKAENPERFVKRGGGGRTRNDLGDRRLKYLDPRLALKAAESRHSGWENQETPPRSPGKTSP</sequence>
<accession>A0A9Q0X5L2</accession>
<feature type="compositionally biased region" description="Basic and acidic residues" evidence="1">
    <location>
        <begin position="74"/>
        <end position="87"/>
    </location>
</feature>
<organism evidence="2 3">
    <name type="scientific">Phrynocephalus forsythii</name>
    <dbReference type="NCBI Taxonomy" id="171643"/>
    <lineage>
        <taxon>Eukaryota</taxon>
        <taxon>Metazoa</taxon>
        <taxon>Chordata</taxon>
        <taxon>Craniata</taxon>
        <taxon>Vertebrata</taxon>
        <taxon>Euteleostomi</taxon>
        <taxon>Lepidosauria</taxon>
        <taxon>Squamata</taxon>
        <taxon>Bifurcata</taxon>
        <taxon>Unidentata</taxon>
        <taxon>Episquamata</taxon>
        <taxon>Toxicofera</taxon>
        <taxon>Iguania</taxon>
        <taxon>Acrodonta</taxon>
        <taxon>Agamidae</taxon>
        <taxon>Agaminae</taxon>
        <taxon>Phrynocephalus</taxon>
    </lineage>
</organism>
<comment type="caution">
    <text evidence="2">The sequence shown here is derived from an EMBL/GenBank/DDBJ whole genome shotgun (WGS) entry which is preliminary data.</text>
</comment>
<feature type="compositionally biased region" description="Basic and acidic residues" evidence="1">
    <location>
        <begin position="48"/>
        <end position="66"/>
    </location>
</feature>
<feature type="compositionally biased region" description="Polar residues" evidence="1">
    <location>
        <begin position="102"/>
        <end position="117"/>
    </location>
</feature>
<reference evidence="2" key="1">
    <citation type="journal article" date="2023" name="DNA Res.">
        <title>Chromosome-level genome assembly of Phrynocephalus forsythii using third-generation DNA sequencing and Hi-C analysis.</title>
        <authorList>
            <person name="Qi Y."/>
            <person name="Zhao W."/>
            <person name="Zhao Y."/>
            <person name="Niu C."/>
            <person name="Cao S."/>
            <person name="Zhang Y."/>
        </authorList>
    </citation>
    <scope>NUCLEOTIDE SEQUENCE</scope>
    <source>
        <tissue evidence="2">Muscle</tissue>
    </source>
</reference>
<keyword evidence="3" id="KW-1185">Reference proteome</keyword>
<evidence type="ECO:0000256" key="1">
    <source>
        <dbReference type="SAM" id="MobiDB-lite"/>
    </source>
</evidence>